<protein>
    <submittedName>
        <fullName evidence="1">Uncharacterized protein</fullName>
    </submittedName>
</protein>
<name>J3MHB4_ORYBR</name>
<evidence type="ECO:0000313" key="2">
    <source>
        <dbReference type="Proteomes" id="UP000006038"/>
    </source>
</evidence>
<dbReference type="Gramene" id="OB06G34080.1">
    <property type="protein sequence ID" value="OB06G34080.1"/>
    <property type="gene ID" value="OB06G34080"/>
</dbReference>
<keyword evidence="2" id="KW-1185">Reference proteome</keyword>
<sequence length="65" mass="7428">MEEWNAITKFFPSNRDNNGSAIIVSTPNFEVACLSVGHPYRVLHLNQLSAQHSVYAFYKLIIPDY</sequence>
<dbReference type="HOGENOM" id="CLU_2853344_0_0_1"/>
<reference evidence="1" key="2">
    <citation type="submission" date="2013-04" db="UniProtKB">
        <authorList>
            <consortium name="EnsemblPlants"/>
        </authorList>
    </citation>
    <scope>IDENTIFICATION</scope>
</reference>
<dbReference type="Proteomes" id="UP000006038">
    <property type="component" value="Chromosome 6"/>
</dbReference>
<dbReference type="EnsemblPlants" id="OB06G34080.1">
    <property type="protein sequence ID" value="OB06G34080.1"/>
    <property type="gene ID" value="OB06G34080"/>
</dbReference>
<proteinExistence type="predicted"/>
<accession>J3MHB4</accession>
<reference evidence="1" key="1">
    <citation type="journal article" date="2013" name="Nat. Commun.">
        <title>Whole-genome sequencing of Oryza brachyantha reveals mechanisms underlying Oryza genome evolution.</title>
        <authorList>
            <person name="Chen J."/>
            <person name="Huang Q."/>
            <person name="Gao D."/>
            <person name="Wang J."/>
            <person name="Lang Y."/>
            <person name="Liu T."/>
            <person name="Li B."/>
            <person name="Bai Z."/>
            <person name="Luis Goicoechea J."/>
            <person name="Liang C."/>
            <person name="Chen C."/>
            <person name="Zhang W."/>
            <person name="Sun S."/>
            <person name="Liao Y."/>
            <person name="Zhang X."/>
            <person name="Yang L."/>
            <person name="Song C."/>
            <person name="Wang M."/>
            <person name="Shi J."/>
            <person name="Liu G."/>
            <person name="Liu J."/>
            <person name="Zhou H."/>
            <person name="Zhou W."/>
            <person name="Yu Q."/>
            <person name="An N."/>
            <person name="Chen Y."/>
            <person name="Cai Q."/>
            <person name="Wang B."/>
            <person name="Liu B."/>
            <person name="Min J."/>
            <person name="Huang Y."/>
            <person name="Wu H."/>
            <person name="Li Z."/>
            <person name="Zhang Y."/>
            <person name="Yin Y."/>
            <person name="Song W."/>
            <person name="Jiang J."/>
            <person name="Jackson S.A."/>
            <person name="Wing R.A."/>
            <person name="Wang J."/>
            <person name="Chen M."/>
        </authorList>
    </citation>
    <scope>NUCLEOTIDE SEQUENCE [LARGE SCALE GENOMIC DNA]</scope>
    <source>
        <strain evidence="1">cv. IRGC 101232</strain>
    </source>
</reference>
<dbReference type="AlphaFoldDB" id="J3MHB4"/>
<evidence type="ECO:0000313" key="1">
    <source>
        <dbReference type="EnsemblPlants" id="OB06G34080.1"/>
    </source>
</evidence>
<organism evidence="1">
    <name type="scientific">Oryza brachyantha</name>
    <name type="common">malo sina</name>
    <dbReference type="NCBI Taxonomy" id="4533"/>
    <lineage>
        <taxon>Eukaryota</taxon>
        <taxon>Viridiplantae</taxon>
        <taxon>Streptophyta</taxon>
        <taxon>Embryophyta</taxon>
        <taxon>Tracheophyta</taxon>
        <taxon>Spermatophyta</taxon>
        <taxon>Magnoliopsida</taxon>
        <taxon>Liliopsida</taxon>
        <taxon>Poales</taxon>
        <taxon>Poaceae</taxon>
        <taxon>BOP clade</taxon>
        <taxon>Oryzoideae</taxon>
        <taxon>Oryzeae</taxon>
        <taxon>Oryzinae</taxon>
        <taxon>Oryza</taxon>
    </lineage>
</organism>